<dbReference type="Gene3D" id="3.40.50.80">
    <property type="entry name" value="Nucleotide-binding domain of ferredoxin-NADP reductase (FNR) module"/>
    <property type="match status" value="1"/>
</dbReference>
<dbReference type="Pfam" id="PF04954">
    <property type="entry name" value="SIP"/>
    <property type="match status" value="1"/>
</dbReference>
<dbReference type="EMBL" id="CP039852">
    <property type="protein sequence ID" value="QCZ94600.1"/>
    <property type="molecule type" value="Genomic_DNA"/>
</dbReference>
<dbReference type="CDD" id="cd06193">
    <property type="entry name" value="siderophore_interacting"/>
    <property type="match status" value="1"/>
</dbReference>
<comment type="similarity">
    <text evidence="1">Belongs to the SIP oxidoreductase family.</text>
</comment>
<dbReference type="InterPro" id="IPR039374">
    <property type="entry name" value="SIP_fam"/>
</dbReference>
<dbReference type="RefSeq" id="WP_139757337.1">
    <property type="nucleotide sequence ID" value="NZ_CP039852.1"/>
</dbReference>
<accession>A0A5B7YGW9</accession>
<organism evidence="3 4">
    <name type="scientific">Salinimonas iocasae</name>
    <dbReference type="NCBI Taxonomy" id="2572577"/>
    <lineage>
        <taxon>Bacteria</taxon>
        <taxon>Pseudomonadati</taxon>
        <taxon>Pseudomonadota</taxon>
        <taxon>Gammaproteobacteria</taxon>
        <taxon>Alteromonadales</taxon>
        <taxon>Alteromonadaceae</taxon>
        <taxon>Alteromonas/Salinimonas group</taxon>
        <taxon>Salinimonas</taxon>
    </lineage>
</organism>
<dbReference type="InterPro" id="IPR039261">
    <property type="entry name" value="FNR_nucleotide-bd"/>
</dbReference>
<feature type="domain" description="FAD-binding FR-type" evidence="2">
    <location>
        <begin position="10"/>
        <end position="132"/>
    </location>
</feature>
<dbReference type="OrthoDB" id="9814826at2"/>
<gene>
    <name evidence="3" type="ORF">FBQ74_14490</name>
</gene>
<dbReference type="InterPro" id="IPR013113">
    <property type="entry name" value="SIP_FAD-bd"/>
</dbReference>
<keyword evidence="4" id="KW-1185">Reference proteome</keyword>
<dbReference type="PROSITE" id="PS51384">
    <property type="entry name" value="FAD_FR"/>
    <property type="match status" value="1"/>
</dbReference>
<name>A0A5B7YGW9_9ALTE</name>
<dbReference type="PANTHER" id="PTHR30157:SF0">
    <property type="entry name" value="NADPH-DEPENDENT FERRIC-CHELATE REDUCTASE"/>
    <property type="match status" value="1"/>
</dbReference>
<reference evidence="3 4" key="1">
    <citation type="submission" date="2019-04" db="EMBL/GenBank/DDBJ databases">
        <title>Salinimonas iocasae sp. nov., a halophilic bacterium isolated from the outer tube casing of tubeworms in Okinawa Trough.</title>
        <authorList>
            <person name="Zhang H."/>
            <person name="Wang H."/>
            <person name="Li C."/>
        </authorList>
    </citation>
    <scope>NUCLEOTIDE SEQUENCE [LARGE SCALE GENOMIC DNA]</scope>
    <source>
        <strain evidence="3 4">KX18D6</strain>
    </source>
</reference>
<evidence type="ECO:0000259" key="2">
    <source>
        <dbReference type="PROSITE" id="PS51384"/>
    </source>
</evidence>
<dbReference type="PANTHER" id="PTHR30157">
    <property type="entry name" value="FERRIC REDUCTASE, NADPH-DEPENDENT"/>
    <property type="match status" value="1"/>
</dbReference>
<evidence type="ECO:0000313" key="4">
    <source>
        <dbReference type="Proteomes" id="UP000304912"/>
    </source>
</evidence>
<evidence type="ECO:0000313" key="3">
    <source>
        <dbReference type="EMBL" id="QCZ94600.1"/>
    </source>
</evidence>
<dbReference type="AlphaFoldDB" id="A0A5B7YGW9"/>
<dbReference type="Proteomes" id="UP000304912">
    <property type="component" value="Chromosome"/>
</dbReference>
<dbReference type="GO" id="GO:0016491">
    <property type="term" value="F:oxidoreductase activity"/>
    <property type="evidence" value="ECO:0007669"/>
    <property type="project" value="InterPro"/>
</dbReference>
<dbReference type="KEGG" id="salk:FBQ74_14490"/>
<sequence length="271" mass="30337">MSQRPQPRKAAPYLLTVINNTLLTPNMRRLTLSGAQLARFPDISASHYVKLLFDFDGQPITTTEVSPDDALMRTYTVRAINQAEQTMCIDVVMHAHNTDCDEHSGPASRWAASAKPGDSIAVAGPGSSKGLAQTRDWVLFIGDMTALPAISAYLEVLPEDTRGYAIIEIISEHDKQALNKPEGVQIIWAEQDTGAFQRHVETLVWLPGTPGVWIACEFSQMRALRQLMTNRFALPHQQLYVSSYWRKGRSEDQHKLDKQNDLKAYAMSRRG</sequence>
<dbReference type="SUPFAM" id="SSF63380">
    <property type="entry name" value="Riboflavin synthase domain-like"/>
    <property type="match status" value="1"/>
</dbReference>
<dbReference type="InterPro" id="IPR017927">
    <property type="entry name" value="FAD-bd_FR_type"/>
</dbReference>
<dbReference type="Gene3D" id="2.40.30.10">
    <property type="entry name" value="Translation factors"/>
    <property type="match status" value="1"/>
</dbReference>
<dbReference type="InterPro" id="IPR017938">
    <property type="entry name" value="Riboflavin_synthase-like_b-brl"/>
</dbReference>
<proteinExistence type="inferred from homology"/>
<evidence type="ECO:0000256" key="1">
    <source>
        <dbReference type="ARBA" id="ARBA00035644"/>
    </source>
</evidence>
<protein>
    <submittedName>
        <fullName evidence="3">Siderophore-interacting protein</fullName>
    </submittedName>
</protein>
<dbReference type="InterPro" id="IPR007037">
    <property type="entry name" value="SIP_rossman_dom"/>
</dbReference>
<dbReference type="Pfam" id="PF08021">
    <property type="entry name" value="FAD_binding_9"/>
    <property type="match status" value="1"/>
</dbReference>